<comment type="similarity">
    <text evidence="1">Belongs to the short-chain dehydrogenases/reductases (SDR) family.</text>
</comment>
<proteinExistence type="inferred from homology"/>
<keyword evidence="2" id="KW-0521">NADP</keyword>
<dbReference type="SUPFAM" id="SSF51735">
    <property type="entry name" value="NAD(P)-binding Rossmann-fold domains"/>
    <property type="match status" value="1"/>
</dbReference>
<organism evidence="3">
    <name type="scientific">Bionectria ochroleuca</name>
    <name type="common">Gliocladium roseum</name>
    <dbReference type="NCBI Taxonomy" id="29856"/>
    <lineage>
        <taxon>Eukaryota</taxon>
        <taxon>Fungi</taxon>
        <taxon>Dikarya</taxon>
        <taxon>Ascomycota</taxon>
        <taxon>Pezizomycotina</taxon>
        <taxon>Sordariomycetes</taxon>
        <taxon>Hypocreomycetidae</taxon>
        <taxon>Hypocreales</taxon>
        <taxon>Bionectriaceae</taxon>
        <taxon>Clonostachys</taxon>
    </lineage>
</organism>
<dbReference type="Gene3D" id="3.40.50.720">
    <property type="entry name" value="NAD(P)-binding Rossmann-like Domain"/>
    <property type="match status" value="1"/>
</dbReference>
<dbReference type="InterPro" id="IPR002347">
    <property type="entry name" value="SDR_fam"/>
</dbReference>
<dbReference type="CDD" id="cd05233">
    <property type="entry name" value="SDR_c"/>
    <property type="match status" value="1"/>
</dbReference>
<dbReference type="EMBL" id="CDPU01000013">
    <property type="protein sequence ID" value="CEO49216.1"/>
    <property type="molecule type" value="Genomic_DNA"/>
</dbReference>
<evidence type="ECO:0000256" key="1">
    <source>
        <dbReference type="ARBA" id="ARBA00006484"/>
    </source>
</evidence>
<dbReference type="EMBL" id="JADCTT010000002">
    <property type="protein sequence ID" value="KAF9756399.1"/>
    <property type="molecule type" value="Genomic_DNA"/>
</dbReference>
<reference evidence="4" key="2">
    <citation type="submission" date="2020-10" db="EMBL/GenBank/DDBJ databases">
        <title>High-Quality Genome Resource of Clonostachys rosea strain S41 by Oxford Nanopore Long-Read Sequencing.</title>
        <authorList>
            <person name="Wang H."/>
        </authorList>
    </citation>
    <scope>NUCLEOTIDE SEQUENCE</scope>
    <source>
        <strain evidence="4">S41</strain>
    </source>
</reference>
<name>A0A0B7K3G2_BIOOC</name>
<dbReference type="FunFam" id="3.40.50.720:FF:000084">
    <property type="entry name" value="Short-chain dehydrogenase reductase"/>
    <property type="match status" value="1"/>
</dbReference>
<gene>
    <name evidence="3" type="ORF">BN869_000005273_1</name>
    <name evidence="4" type="ORF">IM811_007343</name>
</gene>
<dbReference type="Pfam" id="PF13561">
    <property type="entry name" value="adh_short_C2"/>
    <property type="match status" value="1"/>
</dbReference>
<dbReference type="InterPro" id="IPR036291">
    <property type="entry name" value="NAD(P)-bd_dom_sf"/>
</dbReference>
<sequence>MRPLLKGSAFITGAASGIGQHTAAAFARHGVTRLAIADIHKDNLAATREAFQKQFPKIEILPIHLDVRSTAQVQSAIAETVRAFGRLDVAVNNAGIGGSGRLTHEIEEEEIMRVLDVNLNGVYRCQKEELAVMVKQEDLGPREGRGRIINVASMYGIVAPYHGMAHTAYTTAKHAVVGLTRGDANAYAGFGIRINAIAPGFVETPLVQSTMEQSEDKPLAREVRRSALGRIGKMEEIGDAIVWLASPMNSYMQGAVQIVDGGLTSA</sequence>
<protein>
    <submittedName>
        <fullName evidence="3">Uncharacterized protein</fullName>
    </submittedName>
</protein>
<dbReference type="GO" id="GO:0016616">
    <property type="term" value="F:oxidoreductase activity, acting on the CH-OH group of donors, NAD or NADP as acceptor"/>
    <property type="evidence" value="ECO:0007669"/>
    <property type="project" value="TreeGrafter"/>
</dbReference>
<evidence type="ECO:0000313" key="3">
    <source>
        <dbReference type="EMBL" id="CEO49216.1"/>
    </source>
</evidence>
<reference evidence="3" key="1">
    <citation type="submission" date="2015-01" db="EMBL/GenBank/DDBJ databases">
        <authorList>
            <person name="Durling Mikael"/>
        </authorList>
    </citation>
    <scope>NUCLEOTIDE SEQUENCE</scope>
</reference>
<dbReference type="PRINTS" id="PR00081">
    <property type="entry name" value="GDHRDH"/>
</dbReference>
<evidence type="ECO:0000256" key="2">
    <source>
        <dbReference type="ARBA" id="ARBA00022857"/>
    </source>
</evidence>
<accession>A0A0B7K3G2</accession>
<dbReference type="PANTHER" id="PTHR42760">
    <property type="entry name" value="SHORT-CHAIN DEHYDROGENASES/REDUCTASES FAMILY MEMBER"/>
    <property type="match status" value="1"/>
</dbReference>
<dbReference type="PRINTS" id="PR00080">
    <property type="entry name" value="SDRFAMILY"/>
</dbReference>
<dbReference type="AlphaFoldDB" id="A0A0B7K3G2"/>
<dbReference type="Proteomes" id="UP000616885">
    <property type="component" value="Unassembled WGS sequence"/>
</dbReference>
<evidence type="ECO:0000313" key="4">
    <source>
        <dbReference type="EMBL" id="KAF9756399.1"/>
    </source>
</evidence>